<sequence>MENKPKIILVISTLFLVLMNINIVFAKNNNIEAINVLNTTLPYSESPREIRVKVLLTKAVDHIKNQGVEAVVDFSKQEKFIDKDLYVFALNTSGTFLASGGASVSLVGSNVTNTLDTHGKPFFQQMIDTAANDKVNAIEYYWTNPVERGGEPKRTFYTRVDNIIIAVGYNPARSTQVEAEALLDKAMRSMVVNESESLKAFNDHKGQFVQGDLYVFVLDINTGEFLAHGVAIELVGKLASEVLEPDNESTLAMLLQQAKEKGRGEYRYRWVNPTSGKVETKSTLYRVLDNKVIAVGYYTRQINSF</sequence>
<name>A0A368LIK5_9VIBR</name>
<dbReference type="AlphaFoldDB" id="A0A368LIK5"/>
<proteinExistence type="predicted"/>
<dbReference type="InterPro" id="IPR004010">
    <property type="entry name" value="Double_Cache_2"/>
</dbReference>
<gene>
    <name evidence="2" type="ORF">CIK83_14225</name>
</gene>
<feature type="domain" description="Double Cache" evidence="1">
    <location>
        <begin position="77"/>
        <end position="302"/>
    </location>
</feature>
<accession>A0A368LIK5</accession>
<dbReference type="Gene3D" id="3.30.450.20">
    <property type="entry name" value="PAS domain"/>
    <property type="match status" value="2"/>
</dbReference>
<comment type="caution">
    <text evidence="2">The sequence shown here is derived from an EMBL/GenBank/DDBJ whole genome shotgun (WGS) entry which is preliminary data.</text>
</comment>
<dbReference type="OrthoDB" id="7001565at2"/>
<reference evidence="2 3" key="1">
    <citation type="journal article" date="2017" name="Elife">
        <title>Extensive horizontal gene transfer in cheese-associated bacteria.</title>
        <authorList>
            <person name="Bonham K.S."/>
            <person name="Wolfe B.E."/>
            <person name="Dutton R.J."/>
        </authorList>
    </citation>
    <scope>NUCLEOTIDE SEQUENCE [LARGE SCALE GENOMIC DNA]</scope>
    <source>
        <strain evidence="2 3">JB196</strain>
    </source>
</reference>
<dbReference type="RefSeq" id="WP_086960134.1">
    <property type="nucleotide sequence ID" value="NZ_AP018681.1"/>
</dbReference>
<keyword evidence="3" id="KW-1185">Reference proteome</keyword>
<dbReference type="Proteomes" id="UP000252479">
    <property type="component" value="Unassembled WGS sequence"/>
</dbReference>
<evidence type="ECO:0000259" key="1">
    <source>
        <dbReference type="Pfam" id="PF08269"/>
    </source>
</evidence>
<dbReference type="EMBL" id="QPGL01000002">
    <property type="protein sequence ID" value="RCS70570.1"/>
    <property type="molecule type" value="Genomic_DNA"/>
</dbReference>
<evidence type="ECO:0000313" key="2">
    <source>
        <dbReference type="EMBL" id="RCS70570.1"/>
    </source>
</evidence>
<organism evidence="2 3">
    <name type="scientific">Vibrio casei</name>
    <dbReference type="NCBI Taxonomy" id="673372"/>
    <lineage>
        <taxon>Bacteria</taxon>
        <taxon>Pseudomonadati</taxon>
        <taxon>Pseudomonadota</taxon>
        <taxon>Gammaproteobacteria</taxon>
        <taxon>Vibrionales</taxon>
        <taxon>Vibrionaceae</taxon>
        <taxon>Vibrio</taxon>
    </lineage>
</organism>
<evidence type="ECO:0000313" key="3">
    <source>
        <dbReference type="Proteomes" id="UP000252479"/>
    </source>
</evidence>
<dbReference type="Pfam" id="PF08269">
    <property type="entry name" value="dCache_2"/>
    <property type="match status" value="1"/>
</dbReference>
<protein>
    <recommendedName>
        <fullName evidence="1">Double Cache domain-containing protein</fullName>
    </recommendedName>
</protein>
<dbReference type="GeneID" id="303190080"/>